<comment type="caution">
    <text evidence="2">The sequence shown here is derived from an EMBL/GenBank/DDBJ whole genome shotgun (WGS) entry which is preliminary data.</text>
</comment>
<reference evidence="3" key="1">
    <citation type="journal article" date="2019" name="Int. J. Syst. Evol. Microbiol.">
        <title>The Global Catalogue of Microorganisms (GCM) 10K type strain sequencing project: providing services to taxonomists for standard genome sequencing and annotation.</title>
        <authorList>
            <consortium name="The Broad Institute Genomics Platform"/>
            <consortium name="The Broad Institute Genome Sequencing Center for Infectious Disease"/>
            <person name="Wu L."/>
            <person name="Ma J."/>
        </authorList>
    </citation>
    <scope>NUCLEOTIDE SEQUENCE [LARGE SCALE GENOMIC DNA]</scope>
    <source>
        <strain evidence="3">TBRC 7912</strain>
    </source>
</reference>
<evidence type="ECO:0000259" key="1">
    <source>
        <dbReference type="Pfam" id="PF12728"/>
    </source>
</evidence>
<proteinExistence type="predicted"/>
<dbReference type="InterPro" id="IPR009061">
    <property type="entry name" value="DNA-bd_dom_put_sf"/>
</dbReference>
<keyword evidence="3" id="KW-1185">Reference proteome</keyword>
<dbReference type="Proteomes" id="UP001595698">
    <property type="component" value="Unassembled WGS sequence"/>
</dbReference>
<dbReference type="SUPFAM" id="SSF46955">
    <property type="entry name" value="Putative DNA-binding domain"/>
    <property type="match status" value="1"/>
</dbReference>
<evidence type="ECO:0000313" key="2">
    <source>
        <dbReference type="EMBL" id="MFC3980213.1"/>
    </source>
</evidence>
<dbReference type="EMBL" id="JBHSBC010000008">
    <property type="protein sequence ID" value="MFC3980213.1"/>
    <property type="molecule type" value="Genomic_DNA"/>
</dbReference>
<sequence length="63" mass="7016">MDNLTSETMLTVEEAAARLRVSQWTIRRAIRRGELSATKTSSARNGRWRIPASSFATYTAPSS</sequence>
<dbReference type="InterPro" id="IPR010093">
    <property type="entry name" value="SinI_DNA-bd"/>
</dbReference>
<accession>A0ABV8EYR4</accession>
<dbReference type="RefSeq" id="WP_386189209.1">
    <property type="nucleotide sequence ID" value="NZ_JBHSBC010000008.1"/>
</dbReference>
<organism evidence="2 3">
    <name type="scientific">Streptosporangium jomthongense</name>
    <dbReference type="NCBI Taxonomy" id="1193683"/>
    <lineage>
        <taxon>Bacteria</taxon>
        <taxon>Bacillati</taxon>
        <taxon>Actinomycetota</taxon>
        <taxon>Actinomycetes</taxon>
        <taxon>Streptosporangiales</taxon>
        <taxon>Streptosporangiaceae</taxon>
        <taxon>Streptosporangium</taxon>
    </lineage>
</organism>
<dbReference type="NCBIfam" id="TIGR01764">
    <property type="entry name" value="excise"/>
    <property type="match status" value="1"/>
</dbReference>
<gene>
    <name evidence="2" type="ORF">ACFOYY_08790</name>
</gene>
<dbReference type="Pfam" id="PF12728">
    <property type="entry name" value="HTH_17"/>
    <property type="match status" value="1"/>
</dbReference>
<name>A0ABV8EYR4_9ACTN</name>
<evidence type="ECO:0000313" key="3">
    <source>
        <dbReference type="Proteomes" id="UP001595698"/>
    </source>
</evidence>
<dbReference type="InterPro" id="IPR041657">
    <property type="entry name" value="HTH_17"/>
</dbReference>
<protein>
    <submittedName>
        <fullName evidence="2">Helix-turn-helix domain-containing protein</fullName>
    </submittedName>
</protein>
<feature type="domain" description="Helix-turn-helix" evidence="1">
    <location>
        <begin position="9"/>
        <end position="58"/>
    </location>
</feature>